<dbReference type="EMBL" id="FOCE01000001">
    <property type="protein sequence ID" value="SEM52001.1"/>
    <property type="molecule type" value="Genomic_DNA"/>
</dbReference>
<sequence length="163" mass="17629">MVDIISRKDGPRREDAAAKRLIENNRATITHLADRLTQGGYSAGIAAKRAAAAPPPLSGRLIHDLAPGDRRRAEGGKPQIKISLNDRVVAYDGDSGRQLHLLGMIRHEAQTRYFALATKENGFISALPDDVLAPLAELDGQIIDKACPESLLAEEIAERLGYA</sequence>
<dbReference type="AlphaFoldDB" id="A0A1H7Z1F5"/>
<keyword evidence="2" id="KW-1185">Reference proteome</keyword>
<organism evidence="1 2">
    <name type="scientific">Gemmobacter aquatilis</name>
    <dbReference type="NCBI Taxonomy" id="933059"/>
    <lineage>
        <taxon>Bacteria</taxon>
        <taxon>Pseudomonadati</taxon>
        <taxon>Pseudomonadota</taxon>
        <taxon>Alphaproteobacteria</taxon>
        <taxon>Rhodobacterales</taxon>
        <taxon>Paracoccaceae</taxon>
        <taxon>Gemmobacter</taxon>
    </lineage>
</organism>
<name>A0A1H7Z1F5_9RHOB</name>
<gene>
    <name evidence="1" type="ORF">SAMN04488103_101371</name>
</gene>
<dbReference type="STRING" id="933059.SAMN04488103_101371"/>
<dbReference type="Proteomes" id="UP000198761">
    <property type="component" value="Unassembled WGS sequence"/>
</dbReference>
<evidence type="ECO:0000313" key="1">
    <source>
        <dbReference type="EMBL" id="SEM52001.1"/>
    </source>
</evidence>
<dbReference type="RefSeq" id="WP_091295937.1">
    <property type="nucleotide sequence ID" value="NZ_FOCE01000001.1"/>
</dbReference>
<evidence type="ECO:0000313" key="2">
    <source>
        <dbReference type="Proteomes" id="UP000198761"/>
    </source>
</evidence>
<reference evidence="1 2" key="1">
    <citation type="submission" date="2016-10" db="EMBL/GenBank/DDBJ databases">
        <authorList>
            <person name="de Groot N.N."/>
        </authorList>
    </citation>
    <scope>NUCLEOTIDE SEQUENCE [LARGE SCALE GENOMIC DNA]</scope>
    <source>
        <strain evidence="1 2">DSM 3857</strain>
    </source>
</reference>
<proteinExistence type="predicted"/>
<accession>A0A1H7Z1F5</accession>
<protein>
    <submittedName>
        <fullName evidence="1">Uncharacterized protein</fullName>
    </submittedName>
</protein>
<dbReference type="OrthoDB" id="8226460at2"/>